<dbReference type="RefSeq" id="WP_025863122.1">
    <property type="nucleotide sequence ID" value="NZ_BLAX01000001.1"/>
</dbReference>
<proteinExistence type="predicted"/>
<sequence>MLKGLSKPLLQFSLIVLFLLTASSCKKDQQQLIPYVQVDFYINLATHNDLSVPGNYEVFAKGYTGIIVMNNGNGFYAFDTCCPYEAQAGCTVTPDDSGIATCSCCGSQYSLFGGGYPIEGPATRNLHRYQVTSTGGRLWVHN</sequence>
<dbReference type="GO" id="GO:0046872">
    <property type="term" value="F:metal ion binding"/>
    <property type="evidence" value="ECO:0007669"/>
    <property type="project" value="UniProtKB-KW"/>
</dbReference>
<dbReference type="InterPro" id="IPR036922">
    <property type="entry name" value="Rieske_2Fe-2S_sf"/>
</dbReference>
<evidence type="ECO:0000313" key="6">
    <source>
        <dbReference type="EMBL" id="GET32403.1"/>
    </source>
</evidence>
<organism evidence="6 7">
    <name type="scientific">Prolixibacter bellariivorans</name>
    <dbReference type="NCBI Taxonomy" id="314319"/>
    <lineage>
        <taxon>Bacteria</taxon>
        <taxon>Pseudomonadati</taxon>
        <taxon>Bacteroidota</taxon>
        <taxon>Bacteroidia</taxon>
        <taxon>Marinilabiliales</taxon>
        <taxon>Prolixibacteraceae</taxon>
        <taxon>Prolixibacter</taxon>
    </lineage>
</organism>
<dbReference type="PROSITE" id="PS51296">
    <property type="entry name" value="RIESKE"/>
    <property type="match status" value="1"/>
</dbReference>
<dbReference type="InterPro" id="IPR017941">
    <property type="entry name" value="Rieske_2Fe-2S"/>
</dbReference>
<evidence type="ECO:0000256" key="1">
    <source>
        <dbReference type="ARBA" id="ARBA00022714"/>
    </source>
</evidence>
<keyword evidence="1" id="KW-0001">2Fe-2S</keyword>
<accession>A0A5M4AXQ5</accession>
<protein>
    <recommendedName>
        <fullName evidence="5">Rieske domain-containing protein</fullName>
    </recommendedName>
</protein>
<keyword evidence="2" id="KW-0479">Metal-binding</keyword>
<dbReference type="EMBL" id="BLAX01000001">
    <property type="protein sequence ID" value="GET32403.1"/>
    <property type="molecule type" value="Genomic_DNA"/>
</dbReference>
<feature type="domain" description="Rieske" evidence="5">
    <location>
        <begin position="42"/>
        <end position="140"/>
    </location>
</feature>
<name>A0A5M4AXQ5_9BACT</name>
<dbReference type="AlphaFoldDB" id="A0A5M4AXQ5"/>
<evidence type="ECO:0000259" key="5">
    <source>
        <dbReference type="PROSITE" id="PS51296"/>
    </source>
</evidence>
<keyword evidence="3" id="KW-0408">Iron</keyword>
<dbReference type="SUPFAM" id="SSF50022">
    <property type="entry name" value="ISP domain"/>
    <property type="match status" value="1"/>
</dbReference>
<gene>
    <name evidence="6" type="ORF">PbJCM13498_12660</name>
</gene>
<dbReference type="PROSITE" id="PS51257">
    <property type="entry name" value="PROKAR_LIPOPROTEIN"/>
    <property type="match status" value="1"/>
</dbReference>
<reference evidence="6 7" key="1">
    <citation type="submission" date="2019-10" db="EMBL/GenBank/DDBJ databases">
        <title>Prolixibacter strains distinguished by the presence of nitrate reductase genes were adept at nitrate-dependent anaerobic corrosion of metallic iron and carbon steel.</title>
        <authorList>
            <person name="Iino T."/>
            <person name="Shono N."/>
            <person name="Ito K."/>
            <person name="Nakamura R."/>
            <person name="Sueoka K."/>
            <person name="Harayama S."/>
            <person name="Ohkuma M."/>
        </authorList>
    </citation>
    <scope>NUCLEOTIDE SEQUENCE [LARGE SCALE GENOMIC DNA]</scope>
    <source>
        <strain evidence="6 7">JCM 13498</strain>
    </source>
</reference>
<evidence type="ECO:0000256" key="2">
    <source>
        <dbReference type="ARBA" id="ARBA00022723"/>
    </source>
</evidence>
<dbReference type="Proteomes" id="UP000391834">
    <property type="component" value="Unassembled WGS sequence"/>
</dbReference>
<dbReference type="OrthoDB" id="1121472at2"/>
<comment type="caution">
    <text evidence="6">The sequence shown here is derived from an EMBL/GenBank/DDBJ whole genome shotgun (WGS) entry which is preliminary data.</text>
</comment>
<dbReference type="GO" id="GO:0051537">
    <property type="term" value="F:2 iron, 2 sulfur cluster binding"/>
    <property type="evidence" value="ECO:0007669"/>
    <property type="project" value="UniProtKB-KW"/>
</dbReference>
<dbReference type="Gene3D" id="2.102.10.10">
    <property type="entry name" value="Rieske [2Fe-2S] iron-sulphur domain"/>
    <property type="match status" value="1"/>
</dbReference>
<keyword evidence="7" id="KW-1185">Reference proteome</keyword>
<evidence type="ECO:0000256" key="4">
    <source>
        <dbReference type="ARBA" id="ARBA00023014"/>
    </source>
</evidence>
<evidence type="ECO:0000313" key="7">
    <source>
        <dbReference type="Proteomes" id="UP000391834"/>
    </source>
</evidence>
<evidence type="ECO:0000256" key="3">
    <source>
        <dbReference type="ARBA" id="ARBA00023004"/>
    </source>
</evidence>
<keyword evidence="4" id="KW-0411">Iron-sulfur</keyword>